<feature type="region of interest" description="Disordered" evidence="9">
    <location>
        <begin position="249"/>
        <end position="286"/>
    </location>
</feature>
<dbReference type="InterPro" id="IPR031940">
    <property type="entry name" value="DUF4772"/>
</dbReference>
<keyword evidence="12" id="KW-1185">Reference proteome</keyword>
<dbReference type="GO" id="GO:0008270">
    <property type="term" value="F:zinc ion binding"/>
    <property type="evidence" value="ECO:0007669"/>
    <property type="project" value="UniProtKB-KW"/>
</dbReference>
<dbReference type="Proteomes" id="UP000677054">
    <property type="component" value="Unassembled WGS sequence"/>
</dbReference>
<dbReference type="GO" id="GO:0006357">
    <property type="term" value="P:regulation of transcription by RNA polymerase II"/>
    <property type="evidence" value="ECO:0007669"/>
    <property type="project" value="TreeGrafter"/>
</dbReference>
<sequence>MSSSPVAKRFAKRAVLGARVAVPEGPFYRQATILRYVDEPGGLFTVKLEDSAVVKDVHESVILGPGFNPVSSALLRPGQRVFFTHNNREVTGLVKQLLANDEVLISLQSEHRNSPTEVKRRAEEIRFVESRKSARLQDSELDFAKLADMTSSSSSSPGGRSPPRSKDHAGRIHSVRILRMPGVVETEGRRDEGLGCDGPRRNLVPRLPDSDDAQSRTGPASPHRSERREFQLVLVASWESRTSNLRGYSQSWADRLSPSSTSSLGSAGTNGMAPDGPASPHTPSDEGIVIEDGIVEMDESMIKVGSRSRSHGNRRNAGLYFRTTVVRVGEAIEEPLRRRCQPPTGGRRFAPAFQFDEDGIPVHVAGMRRHDVVVPRHRDARQGRPPRVSRRRAFRVKTLASRRGDEPVRPARRGKDGENTDHEEEFYYNEVEVTVSGGGVMGGAMGGTTTTSSPPTLSHMDMARPPHENPEYQRERPVAAAVPISIPLLSRSWHHPYYASSGSPVSPQKYMRLSPKSSSPKISILRPRVRGETKKCRKVYGVENRDLWCTQCKWKKACSRFTD</sequence>
<dbReference type="GO" id="GO:0005634">
    <property type="term" value="C:nucleus"/>
    <property type="evidence" value="ECO:0007669"/>
    <property type="project" value="UniProtKB-SubCell"/>
</dbReference>
<dbReference type="Pfam" id="PF15997">
    <property type="entry name" value="DUF4772"/>
    <property type="match status" value="1"/>
</dbReference>
<dbReference type="GO" id="GO:0003700">
    <property type="term" value="F:DNA-binding transcription factor activity"/>
    <property type="evidence" value="ECO:0007669"/>
    <property type="project" value="TreeGrafter"/>
</dbReference>
<evidence type="ECO:0000256" key="2">
    <source>
        <dbReference type="ARBA" id="ARBA00022723"/>
    </source>
</evidence>
<feature type="domain" description="DUF4772" evidence="10">
    <location>
        <begin position="8"/>
        <end position="107"/>
    </location>
</feature>
<evidence type="ECO:0000256" key="9">
    <source>
        <dbReference type="SAM" id="MobiDB-lite"/>
    </source>
</evidence>
<dbReference type="InterPro" id="IPR052253">
    <property type="entry name" value="CR1/CR2-DNA-binding_regulator"/>
</dbReference>
<keyword evidence="8" id="KW-0539">Nucleus</keyword>
<evidence type="ECO:0000256" key="3">
    <source>
        <dbReference type="ARBA" id="ARBA00022771"/>
    </source>
</evidence>
<evidence type="ECO:0000256" key="5">
    <source>
        <dbReference type="ARBA" id="ARBA00023015"/>
    </source>
</evidence>
<reference evidence="11" key="1">
    <citation type="submission" date="2020-11" db="EMBL/GenBank/DDBJ databases">
        <authorList>
            <person name="Tran Van P."/>
        </authorList>
    </citation>
    <scope>NUCLEOTIDE SEQUENCE</scope>
</reference>
<keyword evidence="7" id="KW-0804">Transcription</keyword>
<feature type="compositionally biased region" description="Low complexity" evidence="9">
    <location>
        <begin position="151"/>
        <end position="162"/>
    </location>
</feature>
<feature type="compositionally biased region" description="Low complexity" evidence="9">
    <location>
        <begin position="512"/>
        <end position="521"/>
    </location>
</feature>
<evidence type="ECO:0000256" key="8">
    <source>
        <dbReference type="ARBA" id="ARBA00023242"/>
    </source>
</evidence>
<dbReference type="OrthoDB" id="5950721at2759"/>
<evidence type="ECO:0000256" key="6">
    <source>
        <dbReference type="ARBA" id="ARBA00023125"/>
    </source>
</evidence>
<comment type="subcellular location">
    <subcellularLocation>
        <location evidence="1">Nucleus</location>
    </subcellularLocation>
</comment>
<dbReference type="EMBL" id="LR900697">
    <property type="protein sequence ID" value="CAD7246605.1"/>
    <property type="molecule type" value="Genomic_DNA"/>
</dbReference>
<dbReference type="PANTHER" id="PTHR13006:SF9">
    <property type="entry name" value="GLUCOSE TRANSPORTER 4 ENHANCER FACTOR, ISOFORM G"/>
    <property type="match status" value="1"/>
</dbReference>
<feature type="compositionally biased region" description="Basic and acidic residues" evidence="9">
    <location>
        <begin position="402"/>
        <end position="420"/>
    </location>
</feature>
<keyword evidence="5" id="KW-0805">Transcription regulation</keyword>
<keyword evidence="4" id="KW-0862">Zinc</keyword>
<evidence type="ECO:0000256" key="4">
    <source>
        <dbReference type="ARBA" id="ARBA00022833"/>
    </source>
</evidence>
<dbReference type="EMBL" id="CAJPEV010001180">
    <property type="protein sequence ID" value="CAG0891217.1"/>
    <property type="molecule type" value="Genomic_DNA"/>
</dbReference>
<dbReference type="SMART" id="SM01366">
    <property type="entry name" value="c-clamp"/>
    <property type="match status" value="1"/>
</dbReference>
<feature type="region of interest" description="Disordered" evidence="9">
    <location>
        <begin position="501"/>
        <end position="521"/>
    </location>
</feature>
<dbReference type="PANTHER" id="PTHR13006">
    <property type="entry name" value="PAPILLOMAVIRUS REGULATORY FACTOR PRF-1"/>
    <property type="match status" value="1"/>
</dbReference>
<gene>
    <name evidence="11" type="ORF">DSTB1V02_LOCUS6453</name>
</gene>
<evidence type="ECO:0000313" key="12">
    <source>
        <dbReference type="Proteomes" id="UP000677054"/>
    </source>
</evidence>
<evidence type="ECO:0000259" key="10">
    <source>
        <dbReference type="Pfam" id="PF15997"/>
    </source>
</evidence>
<name>A0A7R8X9M0_9CRUS</name>
<accession>A0A7R8X9M0</accession>
<proteinExistence type="predicted"/>
<dbReference type="AlphaFoldDB" id="A0A7R8X9M0"/>
<feature type="compositionally biased region" description="Low complexity" evidence="9">
    <location>
        <begin position="256"/>
        <end position="269"/>
    </location>
</feature>
<dbReference type="GO" id="GO:0000978">
    <property type="term" value="F:RNA polymerase II cis-regulatory region sequence-specific DNA binding"/>
    <property type="evidence" value="ECO:0007669"/>
    <property type="project" value="TreeGrafter"/>
</dbReference>
<protein>
    <recommendedName>
        <fullName evidence="10">DUF4772 domain-containing protein</fullName>
    </recommendedName>
</protein>
<organism evidence="11">
    <name type="scientific">Darwinula stevensoni</name>
    <dbReference type="NCBI Taxonomy" id="69355"/>
    <lineage>
        <taxon>Eukaryota</taxon>
        <taxon>Metazoa</taxon>
        <taxon>Ecdysozoa</taxon>
        <taxon>Arthropoda</taxon>
        <taxon>Crustacea</taxon>
        <taxon>Oligostraca</taxon>
        <taxon>Ostracoda</taxon>
        <taxon>Podocopa</taxon>
        <taxon>Podocopida</taxon>
        <taxon>Darwinulocopina</taxon>
        <taxon>Darwinuloidea</taxon>
        <taxon>Darwinulidae</taxon>
        <taxon>Darwinula</taxon>
    </lineage>
</organism>
<keyword evidence="6" id="KW-0238">DNA-binding</keyword>
<evidence type="ECO:0000313" key="11">
    <source>
        <dbReference type="EMBL" id="CAD7246605.1"/>
    </source>
</evidence>
<keyword evidence="2" id="KW-0479">Metal-binding</keyword>
<feature type="region of interest" description="Disordered" evidence="9">
    <location>
        <begin position="376"/>
        <end position="422"/>
    </location>
</feature>
<evidence type="ECO:0000256" key="1">
    <source>
        <dbReference type="ARBA" id="ARBA00004123"/>
    </source>
</evidence>
<evidence type="ECO:0000256" key="7">
    <source>
        <dbReference type="ARBA" id="ARBA00023163"/>
    </source>
</evidence>
<keyword evidence="3" id="KW-0863">Zinc-finger</keyword>
<feature type="region of interest" description="Disordered" evidence="9">
    <location>
        <begin position="147"/>
        <end position="228"/>
    </location>
</feature>